<organism evidence="4 5">
    <name type="scientific">Fictibacillus arsenicus</name>
    <dbReference type="NCBI Taxonomy" id="255247"/>
    <lineage>
        <taxon>Bacteria</taxon>
        <taxon>Bacillati</taxon>
        <taxon>Bacillota</taxon>
        <taxon>Bacilli</taxon>
        <taxon>Bacillales</taxon>
        <taxon>Fictibacillaceae</taxon>
        <taxon>Fictibacillus</taxon>
    </lineage>
</organism>
<dbReference type="Pfam" id="PF01182">
    <property type="entry name" value="Glucosamine_iso"/>
    <property type="match status" value="1"/>
</dbReference>
<dbReference type="EMBL" id="CP016761">
    <property type="protein sequence ID" value="ANX11674.1"/>
    <property type="molecule type" value="Genomic_DNA"/>
</dbReference>
<accession>A0A1B1Z2P2</accession>
<dbReference type="GO" id="GO:0006046">
    <property type="term" value="P:N-acetylglucosamine catabolic process"/>
    <property type="evidence" value="ECO:0007669"/>
    <property type="project" value="TreeGrafter"/>
</dbReference>
<keyword evidence="5" id="KW-1185">Reference proteome</keyword>
<keyword evidence="2" id="KW-0119">Carbohydrate metabolism</keyword>
<dbReference type="STRING" id="255247.ABE41_006610"/>
<reference evidence="4 5" key="1">
    <citation type="submission" date="2016-08" db="EMBL/GenBank/DDBJ databases">
        <title>Complete genome sequence of Fictibacillus arsenicus G25-54, a strain with toxicity to nematodes and a potential arsenic-resistance activity.</title>
        <authorList>
            <person name="Zheng Z."/>
        </authorList>
    </citation>
    <scope>NUCLEOTIDE SEQUENCE [LARGE SCALE GENOMIC DNA]</scope>
    <source>
        <strain evidence="4 5">G25-54</strain>
    </source>
</reference>
<keyword evidence="1" id="KW-0378">Hydrolase</keyword>
<feature type="domain" description="Glucosamine/galactosamine-6-phosphate isomerase" evidence="3">
    <location>
        <begin position="10"/>
        <end position="227"/>
    </location>
</feature>
<dbReference type="CDD" id="cd01399">
    <property type="entry name" value="GlcN6P_deaminase"/>
    <property type="match status" value="1"/>
</dbReference>
<dbReference type="Gene3D" id="3.40.50.1360">
    <property type="match status" value="1"/>
</dbReference>
<dbReference type="Proteomes" id="UP000077412">
    <property type="component" value="Chromosome"/>
</dbReference>
<dbReference type="GO" id="GO:0005737">
    <property type="term" value="C:cytoplasm"/>
    <property type="evidence" value="ECO:0007669"/>
    <property type="project" value="TreeGrafter"/>
</dbReference>
<sequence>MKIHVYETYEEMSRNAAEEIIRLLENKPNSVLCIPGGDTPKVMLGFLVEAYKHGRVDFSQAVFIGLDDWVGIGPEDEGSCQQFLNSNFFHQVNAKKENIHFFDTMNENLQDECQKQDEIVKKYSGFDLMILGIGMNGHLGFNEPGVDFSLNSHVIDLDETTQSVGQKYFSKKRVLKHGITLGVNHLLNSRMVFLLANGVKKAEIVKAAVEGPVTNANPASVLQQHENIHYYFDKEAASLLG</sequence>
<evidence type="ECO:0000256" key="1">
    <source>
        <dbReference type="ARBA" id="ARBA00022801"/>
    </source>
</evidence>
<proteinExistence type="predicted"/>
<dbReference type="SUPFAM" id="SSF100950">
    <property type="entry name" value="NagB/RpiA/CoA transferase-like"/>
    <property type="match status" value="1"/>
</dbReference>
<dbReference type="GO" id="GO:0005975">
    <property type="term" value="P:carbohydrate metabolic process"/>
    <property type="evidence" value="ECO:0007669"/>
    <property type="project" value="InterPro"/>
</dbReference>
<evidence type="ECO:0000259" key="3">
    <source>
        <dbReference type="Pfam" id="PF01182"/>
    </source>
</evidence>
<evidence type="ECO:0000313" key="4">
    <source>
        <dbReference type="EMBL" id="ANX11674.1"/>
    </source>
</evidence>
<evidence type="ECO:0000256" key="2">
    <source>
        <dbReference type="ARBA" id="ARBA00023277"/>
    </source>
</evidence>
<gene>
    <name evidence="4" type="ORF">ABE41_006610</name>
</gene>
<dbReference type="PANTHER" id="PTHR11280:SF5">
    <property type="entry name" value="GLUCOSAMINE-6-PHOSPHATE ISOMERASE"/>
    <property type="match status" value="1"/>
</dbReference>
<name>A0A1B1Z2P2_9BACL</name>
<dbReference type="AlphaFoldDB" id="A0A1B1Z2P2"/>
<dbReference type="GO" id="GO:0042802">
    <property type="term" value="F:identical protein binding"/>
    <property type="evidence" value="ECO:0007669"/>
    <property type="project" value="TreeGrafter"/>
</dbReference>
<dbReference type="GO" id="GO:0004342">
    <property type="term" value="F:glucosamine-6-phosphate deaminase activity"/>
    <property type="evidence" value="ECO:0007669"/>
    <property type="project" value="InterPro"/>
</dbReference>
<dbReference type="RefSeq" id="WP_066287833.1">
    <property type="nucleotide sequence ID" value="NZ_CP016761.1"/>
</dbReference>
<dbReference type="PANTHER" id="PTHR11280">
    <property type="entry name" value="GLUCOSAMINE-6-PHOSPHATE ISOMERASE"/>
    <property type="match status" value="1"/>
</dbReference>
<dbReference type="OrthoDB" id="9791139at2"/>
<dbReference type="InterPro" id="IPR004547">
    <property type="entry name" value="Glucosamine6P_isomerase"/>
</dbReference>
<dbReference type="GO" id="GO:0006043">
    <property type="term" value="P:glucosamine catabolic process"/>
    <property type="evidence" value="ECO:0007669"/>
    <property type="project" value="TreeGrafter"/>
</dbReference>
<dbReference type="KEGG" id="far:ABE41_006610"/>
<dbReference type="GO" id="GO:0019262">
    <property type="term" value="P:N-acetylneuraminate catabolic process"/>
    <property type="evidence" value="ECO:0007669"/>
    <property type="project" value="TreeGrafter"/>
</dbReference>
<protein>
    <recommendedName>
        <fullName evidence="3">Glucosamine/galactosamine-6-phosphate isomerase domain-containing protein</fullName>
    </recommendedName>
</protein>
<dbReference type="InterPro" id="IPR006148">
    <property type="entry name" value="Glc/Gal-6P_isomerase"/>
</dbReference>
<evidence type="ECO:0000313" key="5">
    <source>
        <dbReference type="Proteomes" id="UP000077412"/>
    </source>
</evidence>
<dbReference type="InterPro" id="IPR037171">
    <property type="entry name" value="NagB/RpiA_transferase-like"/>
</dbReference>